<evidence type="ECO:0000313" key="2">
    <source>
        <dbReference type="Proteomes" id="UP000288805"/>
    </source>
</evidence>
<name>A0A438J5H8_VITVI</name>
<organism evidence="1 2">
    <name type="scientific">Vitis vinifera</name>
    <name type="common">Grape</name>
    <dbReference type="NCBI Taxonomy" id="29760"/>
    <lineage>
        <taxon>Eukaryota</taxon>
        <taxon>Viridiplantae</taxon>
        <taxon>Streptophyta</taxon>
        <taxon>Embryophyta</taxon>
        <taxon>Tracheophyta</taxon>
        <taxon>Spermatophyta</taxon>
        <taxon>Magnoliopsida</taxon>
        <taxon>eudicotyledons</taxon>
        <taxon>Gunneridae</taxon>
        <taxon>Pentapetalae</taxon>
        <taxon>rosids</taxon>
        <taxon>Vitales</taxon>
        <taxon>Vitaceae</taxon>
        <taxon>Viteae</taxon>
        <taxon>Vitis</taxon>
    </lineage>
</organism>
<dbReference type="AlphaFoldDB" id="A0A438J5H8"/>
<sequence length="91" mass="9964">MATNVTCHRPPPTKATSNGVFEGDNPIHFGSPSSYCADMPCTCGYSLSAFLLKPLREPRVVAEIIGEYPNYICTGIFNRVNTLIYIYTGIS</sequence>
<reference evidence="1 2" key="1">
    <citation type="journal article" date="2018" name="PLoS Genet.">
        <title>Population sequencing reveals clonal diversity and ancestral inbreeding in the grapevine cultivar Chardonnay.</title>
        <authorList>
            <person name="Roach M.J."/>
            <person name="Johnson D.L."/>
            <person name="Bohlmann J."/>
            <person name="van Vuuren H.J."/>
            <person name="Jones S.J."/>
            <person name="Pretorius I.S."/>
            <person name="Schmidt S.A."/>
            <person name="Borneman A.R."/>
        </authorList>
    </citation>
    <scope>NUCLEOTIDE SEQUENCE [LARGE SCALE GENOMIC DNA]</scope>
    <source>
        <strain evidence="2">cv. Chardonnay</strain>
        <tissue evidence="1">Leaf</tissue>
    </source>
</reference>
<proteinExistence type="predicted"/>
<evidence type="ECO:0000313" key="1">
    <source>
        <dbReference type="EMBL" id="RVX04221.1"/>
    </source>
</evidence>
<dbReference type="Proteomes" id="UP000288805">
    <property type="component" value="Unassembled WGS sequence"/>
</dbReference>
<comment type="caution">
    <text evidence="1">The sequence shown here is derived from an EMBL/GenBank/DDBJ whole genome shotgun (WGS) entry which is preliminary data.</text>
</comment>
<gene>
    <name evidence="1" type="primary">CHX18_4</name>
    <name evidence="1" type="ORF">CK203_015599</name>
</gene>
<accession>A0A438J5H8</accession>
<protein>
    <submittedName>
        <fullName evidence="1">Cation/H(+) antiporter 18</fullName>
    </submittedName>
</protein>
<dbReference type="EMBL" id="QGNW01000062">
    <property type="protein sequence ID" value="RVX04221.1"/>
    <property type="molecule type" value="Genomic_DNA"/>
</dbReference>